<comment type="caution">
    <text evidence="6">The sequence shown here is derived from an EMBL/GenBank/DDBJ whole genome shotgun (WGS) entry which is preliminary data.</text>
</comment>
<dbReference type="Pfam" id="PF00400">
    <property type="entry name" value="WD40"/>
    <property type="match status" value="2"/>
</dbReference>
<feature type="repeat" description="WD" evidence="3">
    <location>
        <begin position="265"/>
        <end position="300"/>
    </location>
</feature>
<name>A0A2T9XXC3_9FUNG</name>
<organism evidence="6 7">
    <name type="scientific">Smittium megazygosporum</name>
    <dbReference type="NCBI Taxonomy" id="133381"/>
    <lineage>
        <taxon>Eukaryota</taxon>
        <taxon>Fungi</taxon>
        <taxon>Fungi incertae sedis</taxon>
        <taxon>Zoopagomycota</taxon>
        <taxon>Kickxellomycotina</taxon>
        <taxon>Harpellomycetes</taxon>
        <taxon>Harpellales</taxon>
        <taxon>Legeriomycetaceae</taxon>
        <taxon>Smittium</taxon>
    </lineage>
</organism>
<gene>
    <name evidence="6" type="ORF">BB560_007288</name>
</gene>
<dbReference type="PROSITE" id="PS50082">
    <property type="entry name" value="WD_REPEATS_2"/>
    <property type="match status" value="2"/>
</dbReference>
<sequence>MRGDDSDPRFGNKADLVQEEIDKLRAEIVTLRTRIEELERNNRILKQRNYDLTMSYSRDPNNRSRPIPISLDLSRLAKVSIIEEQTLNNDSTNESFKSKTATVTSSQISRDLPDNFVDQKTKTQLDLNSNMNSIEGKLTVIESSSTNPQSQFTDAVSENSSTSEIVNTDQRKNSSIDAQSQVADSTLLLTASKSHRDKRNQLNGNDSNSRGSRAHQFVVGGELTGHKGAIYAAEYSGTLDWLASGSFDKTIRIWDTIECKQIACLEGHKMGVSTLSWEDSGITPKMISGGFDKLLIEWDLGIMGKAMSIKTKRLVQS</sequence>
<dbReference type="InterPro" id="IPR015943">
    <property type="entry name" value="WD40/YVTN_repeat-like_dom_sf"/>
</dbReference>
<dbReference type="PROSITE" id="PS50294">
    <property type="entry name" value="WD_REPEATS_REGION"/>
    <property type="match status" value="1"/>
</dbReference>
<dbReference type="STRING" id="133381.A0A2T9XXC3"/>
<feature type="region of interest" description="Disordered" evidence="5">
    <location>
        <begin position="193"/>
        <end position="213"/>
    </location>
</feature>
<evidence type="ECO:0000313" key="7">
    <source>
        <dbReference type="Proteomes" id="UP000245609"/>
    </source>
</evidence>
<feature type="region of interest" description="Disordered" evidence="5">
    <location>
        <begin position="143"/>
        <end position="177"/>
    </location>
</feature>
<feature type="compositionally biased region" description="Polar residues" evidence="5">
    <location>
        <begin position="201"/>
        <end position="211"/>
    </location>
</feature>
<protein>
    <submittedName>
        <fullName evidence="6">Uncharacterized protein</fullName>
    </submittedName>
</protein>
<evidence type="ECO:0000256" key="4">
    <source>
        <dbReference type="SAM" id="Coils"/>
    </source>
</evidence>
<evidence type="ECO:0000256" key="2">
    <source>
        <dbReference type="ARBA" id="ARBA00022737"/>
    </source>
</evidence>
<dbReference type="Gene3D" id="2.130.10.10">
    <property type="entry name" value="YVTN repeat-like/Quinoprotein amine dehydrogenase"/>
    <property type="match status" value="1"/>
</dbReference>
<dbReference type="SMART" id="SM00320">
    <property type="entry name" value="WD40"/>
    <property type="match status" value="2"/>
</dbReference>
<accession>A0A2T9XXC3</accession>
<dbReference type="InterPro" id="IPR001680">
    <property type="entry name" value="WD40_rpt"/>
</dbReference>
<keyword evidence="7" id="KW-1185">Reference proteome</keyword>
<evidence type="ECO:0000313" key="6">
    <source>
        <dbReference type="EMBL" id="PVU84715.1"/>
    </source>
</evidence>
<feature type="coiled-coil region" evidence="4">
    <location>
        <begin position="14"/>
        <end position="55"/>
    </location>
</feature>
<dbReference type="Proteomes" id="UP000245609">
    <property type="component" value="Unassembled WGS sequence"/>
</dbReference>
<dbReference type="GO" id="GO:1990234">
    <property type="term" value="C:transferase complex"/>
    <property type="evidence" value="ECO:0007669"/>
    <property type="project" value="UniProtKB-ARBA"/>
</dbReference>
<dbReference type="PANTHER" id="PTHR22847">
    <property type="entry name" value="WD40 REPEAT PROTEIN"/>
    <property type="match status" value="1"/>
</dbReference>
<reference evidence="6 7" key="1">
    <citation type="journal article" date="2018" name="MBio">
        <title>Comparative Genomics Reveals the Core Gene Toolbox for the Fungus-Insect Symbiosis.</title>
        <authorList>
            <person name="Wang Y."/>
            <person name="Stata M."/>
            <person name="Wang W."/>
            <person name="Stajich J.E."/>
            <person name="White M.M."/>
            <person name="Moncalvo J.M."/>
        </authorList>
    </citation>
    <scope>NUCLEOTIDE SEQUENCE [LARGE SCALE GENOMIC DNA]</scope>
    <source>
        <strain evidence="6 7">SC-DP-2</strain>
    </source>
</reference>
<evidence type="ECO:0000256" key="1">
    <source>
        <dbReference type="ARBA" id="ARBA00022574"/>
    </source>
</evidence>
<dbReference type="EMBL" id="MBFS01003842">
    <property type="protein sequence ID" value="PVU84715.1"/>
    <property type="molecule type" value="Genomic_DNA"/>
</dbReference>
<keyword evidence="4" id="KW-0175">Coiled coil</keyword>
<dbReference type="AlphaFoldDB" id="A0A2T9XXC3"/>
<dbReference type="SUPFAM" id="SSF50978">
    <property type="entry name" value="WD40 repeat-like"/>
    <property type="match status" value="1"/>
</dbReference>
<dbReference type="OrthoDB" id="6262491at2759"/>
<feature type="compositionally biased region" description="Polar residues" evidence="5">
    <location>
        <begin position="143"/>
        <end position="168"/>
    </location>
</feature>
<feature type="non-terminal residue" evidence="6">
    <location>
        <position position="317"/>
    </location>
</feature>
<dbReference type="SUPFAM" id="SSF58026">
    <property type="entry name" value="Delta-sleep-inducing peptide immunoreactive peptide"/>
    <property type="match status" value="1"/>
</dbReference>
<evidence type="ECO:0000256" key="5">
    <source>
        <dbReference type="SAM" id="MobiDB-lite"/>
    </source>
</evidence>
<keyword evidence="1 3" id="KW-0853">WD repeat</keyword>
<proteinExistence type="predicted"/>
<dbReference type="PANTHER" id="PTHR22847:SF637">
    <property type="entry name" value="WD REPEAT DOMAIN 5B"/>
    <property type="match status" value="1"/>
</dbReference>
<feature type="repeat" description="WD" evidence="3">
    <location>
        <begin position="223"/>
        <end position="255"/>
    </location>
</feature>
<evidence type="ECO:0000256" key="3">
    <source>
        <dbReference type="PROSITE-ProRule" id="PRU00221"/>
    </source>
</evidence>
<dbReference type="InterPro" id="IPR036322">
    <property type="entry name" value="WD40_repeat_dom_sf"/>
</dbReference>
<keyword evidence="2" id="KW-0677">Repeat</keyword>